<dbReference type="RefSeq" id="WP_074759100.1">
    <property type="nucleotide sequence ID" value="NZ_FOGJ01000050.1"/>
</dbReference>
<evidence type="ECO:0000313" key="1">
    <source>
        <dbReference type="EMBL" id="SES42909.1"/>
    </source>
</evidence>
<organism evidence="1 2">
    <name type="scientific">Butyrivibrio fibrisolvens</name>
    <dbReference type="NCBI Taxonomy" id="831"/>
    <lineage>
        <taxon>Bacteria</taxon>
        <taxon>Bacillati</taxon>
        <taxon>Bacillota</taxon>
        <taxon>Clostridia</taxon>
        <taxon>Lachnospirales</taxon>
        <taxon>Lachnospiraceae</taxon>
        <taxon>Butyrivibrio</taxon>
    </lineage>
</organism>
<evidence type="ECO:0000313" key="2">
    <source>
        <dbReference type="Proteomes" id="UP000182584"/>
    </source>
</evidence>
<dbReference type="Proteomes" id="UP000182584">
    <property type="component" value="Unassembled WGS sequence"/>
</dbReference>
<reference evidence="1 2" key="1">
    <citation type="submission" date="2016-10" db="EMBL/GenBank/DDBJ databases">
        <authorList>
            <person name="de Groot N.N."/>
        </authorList>
    </citation>
    <scope>NUCLEOTIDE SEQUENCE [LARGE SCALE GENOMIC DNA]</scope>
    <source>
        <strain evidence="1 2">AR40</strain>
    </source>
</reference>
<gene>
    <name evidence="1" type="ORF">SAMN04487884_15019</name>
</gene>
<name>A0A1H9XA22_BUTFI</name>
<accession>A0A1H9XA22</accession>
<dbReference type="AlphaFoldDB" id="A0A1H9XA22"/>
<protein>
    <recommendedName>
        <fullName evidence="3">Ligand-binding SRPBCC domain-containing protein</fullName>
    </recommendedName>
</protein>
<dbReference type="SUPFAM" id="SSF55961">
    <property type="entry name" value="Bet v1-like"/>
    <property type="match status" value="1"/>
</dbReference>
<sequence length="148" mass="17566">MKTVKKTSIFPASKKKVFSRLLKLKTLQYVAYPYATFTPMHGTDCMSWEVGSISRFKFRLFGIIPFGIHTIHVIRFGLDDGIYTHEGNEHVPIWNHEIILEELPGNRCRYTDKVDIDAGWKTIFIWLWAKCFYDHRQRKWIKMLRGKI</sequence>
<dbReference type="EMBL" id="FOGJ01000050">
    <property type="protein sequence ID" value="SES42909.1"/>
    <property type="molecule type" value="Genomic_DNA"/>
</dbReference>
<evidence type="ECO:0008006" key="3">
    <source>
        <dbReference type="Google" id="ProtNLM"/>
    </source>
</evidence>
<proteinExistence type="predicted"/>